<dbReference type="InterPro" id="IPR053162">
    <property type="entry name" value="DnaD"/>
</dbReference>
<dbReference type="Proteomes" id="UP000461595">
    <property type="component" value="Unassembled WGS sequence"/>
</dbReference>
<sequence>MGFYQHYQMGQIVLPAFLFENISQLFSSPEEFLVWQLLYLENSSKSSSISIDRLSKRTGMSAETINRILNNLISTGSVQYQDTSKEDGKVGFYIDASPLFQRLDQLAERNLDEDSEAVGQKEFQELLKFFEENYGRMLSSIEIEDLQKLTQEVPLVLIQEAVREALLNGKTRWRYWQAIVRSWVQEGIQTKEQIQRRRDEWELKKTRQIKASDEFKNNVNLWRIEE</sequence>
<dbReference type="PANTHER" id="PTHR37293:SF6">
    <property type="entry name" value="DNA REPLICATION PROTEIN DNAD"/>
    <property type="match status" value="1"/>
</dbReference>
<dbReference type="InterPro" id="IPR036388">
    <property type="entry name" value="WH-like_DNA-bd_sf"/>
</dbReference>
<comment type="similarity">
    <text evidence="1">Belongs to the DnaB/DnaD family.</text>
</comment>
<evidence type="ECO:0000256" key="1">
    <source>
        <dbReference type="ARBA" id="ARBA00093462"/>
    </source>
</evidence>
<reference evidence="3 4" key="1">
    <citation type="submission" date="2019-12" db="EMBL/GenBank/DDBJ databases">
        <title>Microbes associate with the intestines of laboratory mice.</title>
        <authorList>
            <person name="Navarre W."/>
            <person name="Wong E."/>
        </authorList>
    </citation>
    <scope>NUCLEOTIDE SEQUENCE [LARGE SCALE GENOMIC DNA]</scope>
    <source>
        <strain evidence="3 4">NM51_B2-22</strain>
    </source>
</reference>
<dbReference type="Gene3D" id="1.10.10.630">
    <property type="entry name" value="DnaD domain-like"/>
    <property type="match status" value="1"/>
</dbReference>
<dbReference type="InterPro" id="IPR034829">
    <property type="entry name" value="DnaD-like_sf"/>
</dbReference>
<protein>
    <submittedName>
        <fullName evidence="3">DnaD domain protein</fullName>
    </submittedName>
</protein>
<dbReference type="InterPro" id="IPR006343">
    <property type="entry name" value="DnaB/C_C"/>
</dbReference>
<feature type="domain" description="DnaB/C C-terminal" evidence="2">
    <location>
        <begin position="127"/>
        <end position="197"/>
    </location>
</feature>
<evidence type="ECO:0000259" key="2">
    <source>
        <dbReference type="Pfam" id="PF07261"/>
    </source>
</evidence>
<dbReference type="RefSeq" id="WP_160331903.1">
    <property type="nucleotide sequence ID" value="NZ_JAOBSU010000033.1"/>
</dbReference>
<dbReference type="Pfam" id="PF07261">
    <property type="entry name" value="DnaB_2"/>
    <property type="match status" value="1"/>
</dbReference>
<dbReference type="AlphaFoldDB" id="A0A7X3G8C9"/>
<dbReference type="InterPro" id="IPR036390">
    <property type="entry name" value="WH_DNA-bd_sf"/>
</dbReference>
<dbReference type="PANTHER" id="PTHR37293">
    <property type="entry name" value="PHAGE REPLICATION PROTEIN-RELATED"/>
    <property type="match status" value="1"/>
</dbReference>
<evidence type="ECO:0000313" key="3">
    <source>
        <dbReference type="EMBL" id="MVX58069.1"/>
    </source>
</evidence>
<dbReference type="SUPFAM" id="SSF158499">
    <property type="entry name" value="DnaD domain-like"/>
    <property type="match status" value="1"/>
</dbReference>
<dbReference type="EMBL" id="WSRS01000001">
    <property type="protein sequence ID" value="MVX58069.1"/>
    <property type="molecule type" value="Genomic_DNA"/>
</dbReference>
<dbReference type="NCBIfam" id="TIGR01446">
    <property type="entry name" value="DnaD_dom"/>
    <property type="match status" value="1"/>
</dbReference>
<accession>A0A7X3G8C9</accession>
<comment type="caution">
    <text evidence="3">The sequence shown here is derived from an EMBL/GenBank/DDBJ whole genome shotgun (WGS) entry which is preliminary data.</text>
</comment>
<gene>
    <name evidence="3" type="ORF">E5983_00060</name>
</gene>
<dbReference type="Gene3D" id="1.10.10.10">
    <property type="entry name" value="Winged helix-like DNA-binding domain superfamily/Winged helix DNA-binding domain"/>
    <property type="match status" value="1"/>
</dbReference>
<name>A0A7X3G8C9_9STRE</name>
<dbReference type="OrthoDB" id="9770238at2"/>
<organism evidence="3 4">
    <name type="scientific">Streptococcus danieliae</name>
    <dbReference type="NCBI Taxonomy" id="747656"/>
    <lineage>
        <taxon>Bacteria</taxon>
        <taxon>Bacillati</taxon>
        <taxon>Bacillota</taxon>
        <taxon>Bacilli</taxon>
        <taxon>Lactobacillales</taxon>
        <taxon>Streptococcaceae</taxon>
        <taxon>Streptococcus</taxon>
    </lineage>
</organism>
<proteinExistence type="inferred from homology"/>
<dbReference type="SUPFAM" id="SSF46785">
    <property type="entry name" value="Winged helix' DNA-binding domain"/>
    <property type="match status" value="1"/>
</dbReference>
<evidence type="ECO:0000313" key="4">
    <source>
        <dbReference type="Proteomes" id="UP000461595"/>
    </source>
</evidence>